<dbReference type="RefSeq" id="WP_073272937.1">
    <property type="nucleotide sequence ID" value="NZ_FQVA01000001.1"/>
</dbReference>
<dbReference type="EMBL" id="FQVA01000001">
    <property type="protein sequence ID" value="SHF08784.1"/>
    <property type="molecule type" value="Genomic_DNA"/>
</dbReference>
<name>A0A1M4YSM6_9GAMM</name>
<evidence type="ECO:0000313" key="3">
    <source>
        <dbReference type="Proteomes" id="UP000184170"/>
    </source>
</evidence>
<dbReference type="Proteomes" id="UP000184170">
    <property type="component" value="Unassembled WGS sequence"/>
</dbReference>
<evidence type="ECO:0000256" key="1">
    <source>
        <dbReference type="SAM" id="SignalP"/>
    </source>
</evidence>
<accession>A0A1M4YSM6</accession>
<feature type="signal peptide" evidence="1">
    <location>
        <begin position="1"/>
        <end position="21"/>
    </location>
</feature>
<dbReference type="PIRSF" id="PIRSF037181">
    <property type="entry name" value="DGC"/>
    <property type="match status" value="1"/>
</dbReference>
<dbReference type="InterPro" id="IPR014958">
    <property type="entry name" value="DGC"/>
</dbReference>
<organism evidence="2 3">
    <name type="scientific">Microbulbifer donghaiensis</name>
    <dbReference type="NCBI Taxonomy" id="494016"/>
    <lineage>
        <taxon>Bacteria</taxon>
        <taxon>Pseudomonadati</taxon>
        <taxon>Pseudomonadota</taxon>
        <taxon>Gammaproteobacteria</taxon>
        <taxon>Cellvibrionales</taxon>
        <taxon>Microbulbiferaceae</taxon>
        <taxon>Microbulbifer</taxon>
    </lineage>
</organism>
<dbReference type="Pfam" id="PF08859">
    <property type="entry name" value="DGC"/>
    <property type="match status" value="1"/>
</dbReference>
<keyword evidence="1" id="KW-0732">Signal</keyword>
<sequence>MNNKSYRQLPLVYACSGCSSAAQLANTLAVRLDREELAEMSCVAGVGGDVKALVKVAKSERRKIVLDGCPLHCALNCLKRHGVEPDLHLDLSREGVRKVMHADTSAAEEKRIWNTVLVPRVAALTSR</sequence>
<protein>
    <submittedName>
        <fullName evidence="2">Uncharacterized protein, contains metal-binding DGC domain</fullName>
    </submittedName>
</protein>
<gene>
    <name evidence="2" type="ORF">SAMN04487965_1336</name>
</gene>
<reference evidence="3" key="1">
    <citation type="submission" date="2016-11" db="EMBL/GenBank/DDBJ databases">
        <authorList>
            <person name="Varghese N."/>
            <person name="Submissions S."/>
        </authorList>
    </citation>
    <scope>NUCLEOTIDE SEQUENCE [LARGE SCALE GENOMIC DNA]</scope>
    <source>
        <strain evidence="3">CGMCC 1.7063</strain>
    </source>
</reference>
<keyword evidence="3" id="KW-1185">Reference proteome</keyword>
<proteinExistence type="predicted"/>
<dbReference type="AlphaFoldDB" id="A0A1M4YSM6"/>
<evidence type="ECO:0000313" key="2">
    <source>
        <dbReference type="EMBL" id="SHF08784.1"/>
    </source>
</evidence>
<dbReference type="OrthoDB" id="2111735at2"/>
<dbReference type="STRING" id="494016.SAMN04487965_1336"/>
<feature type="chain" id="PRO_5013268337" evidence="1">
    <location>
        <begin position="22"/>
        <end position="127"/>
    </location>
</feature>